<keyword evidence="1" id="KW-0934">Plastid</keyword>
<dbReference type="GeneID" id="38279446"/>
<proteinExistence type="predicted"/>
<gene>
    <name evidence="1" type="primary">orf243</name>
</gene>
<organism evidence="1">
    <name type="scientific">Rhipiliopsis peltata</name>
    <dbReference type="NCBI Taxonomy" id="2320810"/>
    <lineage>
        <taxon>Eukaryota</taxon>
        <taxon>Viridiplantae</taxon>
        <taxon>Chlorophyta</taxon>
        <taxon>core chlorophytes</taxon>
        <taxon>Ulvophyceae</taxon>
        <taxon>TCBD clade</taxon>
        <taxon>Bryopsidales</taxon>
        <taxon>Halimedineae</taxon>
        <taxon>Halimedaceae</taxon>
        <taxon>Rhipiliopsideae</taxon>
        <taxon>Rhipiliopsis</taxon>
    </lineage>
</organism>
<protein>
    <submittedName>
        <fullName evidence="1">Uncharacterized protein</fullName>
    </submittedName>
</protein>
<sequence length="243" mass="28060">MTMLNNITRVGLRVVAPWLVCSDVRRMLNKIKAPTPLRDVECFECFGEIDCINTIYTPEQSFRIVWETYKNAIDSPVSYLCEKYGWSESTVKHLIKKIHLGNCSSDELNACVLGTELQLHQLALVPPYRFIFRYLHSTSAQERISIYPFLERFRNDRRRLQGEPLQNLTYSDVLDFQAEAMDVLDIYKISRPVRTQRVQMIEQVQVQTEVQGAHISYGVPGGLWGGGVALIIILGWLWFSKKK</sequence>
<geneLocation type="chloroplast" evidence="1"/>
<reference evidence="1" key="1">
    <citation type="submission" date="2018-07" db="EMBL/GenBank/DDBJ databases">
        <authorList>
            <person name="Quirk P.G."/>
            <person name="Krulwich T.A."/>
        </authorList>
    </citation>
    <scope>NUCLEOTIDE SEQUENCE</scope>
</reference>
<dbReference type="AlphaFoldDB" id="A0A386B192"/>
<evidence type="ECO:0000313" key="1">
    <source>
        <dbReference type="EMBL" id="AYC65471.1"/>
    </source>
</evidence>
<keyword evidence="1" id="KW-0150">Chloroplast</keyword>
<reference evidence="1" key="2">
    <citation type="journal article" date="2019" name="Mol. Phylogenet. Evol.">
        <title>Reassessment of the classification of bryopsidales (chlorophyta) based on chloroplast phylogenomic analyses.</title>
        <authorList>
            <person name="Cremen M.C."/>
            <person name="Leliaert F."/>
            <person name="West J."/>
            <person name="Lam D.W."/>
            <person name="Shimada S."/>
            <person name="Lopez-Bautista J.M."/>
            <person name="Verbruggen H."/>
        </authorList>
    </citation>
    <scope>NUCLEOTIDE SEQUENCE</scope>
</reference>
<dbReference type="EMBL" id="MH591110">
    <property type="protein sequence ID" value="AYC65471.1"/>
    <property type="molecule type" value="Genomic_DNA"/>
</dbReference>
<dbReference type="RefSeq" id="YP_009519497.1">
    <property type="nucleotide sequence ID" value="NC_039526.1"/>
</dbReference>
<name>A0A386B192_9CHLO</name>
<accession>A0A386B192</accession>